<dbReference type="EC" id="2.1.1.64" evidence="6"/>
<evidence type="ECO:0000256" key="1">
    <source>
        <dbReference type="ARBA" id="ARBA00022603"/>
    </source>
</evidence>
<dbReference type="NCBIfam" id="TIGR01983">
    <property type="entry name" value="UbiG"/>
    <property type="match status" value="1"/>
</dbReference>
<comment type="caution">
    <text evidence="6">The sequence shown here is derived from an EMBL/GenBank/DDBJ whole genome shotgun (WGS) entry which is preliminary data.</text>
</comment>
<name>A0ABV3BRY0_9ACTN</name>
<gene>
    <name evidence="6" type="primary">ubiG</name>
    <name evidence="6" type="ORF">ABZ921_21370</name>
</gene>
<dbReference type="Gene3D" id="3.40.50.150">
    <property type="entry name" value="Vaccinia Virus protein VP39"/>
    <property type="match status" value="1"/>
</dbReference>
<dbReference type="EMBL" id="JBEYXV010000010">
    <property type="protein sequence ID" value="MEU6823190.1"/>
    <property type="molecule type" value="Genomic_DNA"/>
</dbReference>
<dbReference type="EC" id="2.1.1.222" evidence="6"/>
<evidence type="ECO:0000313" key="7">
    <source>
        <dbReference type="Proteomes" id="UP001551176"/>
    </source>
</evidence>
<dbReference type="SUPFAM" id="SSF53335">
    <property type="entry name" value="S-adenosyl-L-methionine-dependent methyltransferases"/>
    <property type="match status" value="1"/>
</dbReference>
<evidence type="ECO:0000256" key="3">
    <source>
        <dbReference type="ARBA" id="ARBA00022688"/>
    </source>
</evidence>
<dbReference type="GO" id="GO:0032259">
    <property type="term" value="P:methylation"/>
    <property type="evidence" value="ECO:0007669"/>
    <property type="project" value="UniProtKB-KW"/>
</dbReference>
<feature type="domain" description="Methyltransferase type 11" evidence="5">
    <location>
        <begin position="62"/>
        <end position="157"/>
    </location>
</feature>
<dbReference type="PANTHER" id="PTHR43464">
    <property type="entry name" value="METHYLTRANSFERASE"/>
    <property type="match status" value="1"/>
</dbReference>
<dbReference type="PANTHER" id="PTHR43464:SF19">
    <property type="entry name" value="UBIQUINONE BIOSYNTHESIS O-METHYLTRANSFERASE, MITOCHONDRIAL"/>
    <property type="match status" value="1"/>
</dbReference>
<evidence type="ECO:0000256" key="4">
    <source>
        <dbReference type="ARBA" id="ARBA00022691"/>
    </source>
</evidence>
<dbReference type="InterPro" id="IPR010233">
    <property type="entry name" value="UbiG_MeTrfase"/>
</dbReference>
<dbReference type="Proteomes" id="UP001551176">
    <property type="component" value="Unassembled WGS sequence"/>
</dbReference>
<dbReference type="InterPro" id="IPR013216">
    <property type="entry name" value="Methyltransf_11"/>
</dbReference>
<protein>
    <submittedName>
        <fullName evidence="6">Bifunctional 2-polyprenyl-6-hydroxyphenol methylase/3-demethylubiquinol 3-O-methyltransferase UbiG</fullName>
        <ecNumber evidence="6">2.1.1.222</ecNumber>
        <ecNumber evidence="6">2.1.1.64</ecNumber>
    </submittedName>
</protein>
<keyword evidence="3" id="KW-0831">Ubiquinone biosynthesis</keyword>
<evidence type="ECO:0000259" key="5">
    <source>
        <dbReference type="Pfam" id="PF08241"/>
    </source>
</evidence>
<dbReference type="RefSeq" id="WP_359351337.1">
    <property type="nucleotide sequence ID" value="NZ_JBEYXV010000010.1"/>
</dbReference>
<reference evidence="6 7" key="1">
    <citation type="submission" date="2024-06" db="EMBL/GenBank/DDBJ databases">
        <title>The Natural Products Discovery Center: Release of the First 8490 Sequenced Strains for Exploring Actinobacteria Biosynthetic Diversity.</title>
        <authorList>
            <person name="Kalkreuter E."/>
            <person name="Kautsar S.A."/>
            <person name="Yang D."/>
            <person name="Bader C.D."/>
            <person name="Teijaro C.N."/>
            <person name="Fluegel L."/>
            <person name="Davis C.M."/>
            <person name="Simpson J.R."/>
            <person name="Lauterbach L."/>
            <person name="Steele A.D."/>
            <person name="Gui C."/>
            <person name="Meng S."/>
            <person name="Li G."/>
            <person name="Viehrig K."/>
            <person name="Ye F."/>
            <person name="Su P."/>
            <person name="Kiefer A.F."/>
            <person name="Nichols A."/>
            <person name="Cepeda A.J."/>
            <person name="Yan W."/>
            <person name="Fan B."/>
            <person name="Jiang Y."/>
            <person name="Adhikari A."/>
            <person name="Zheng C.-J."/>
            <person name="Schuster L."/>
            <person name="Cowan T.M."/>
            <person name="Smanski M.J."/>
            <person name="Chevrette M.G."/>
            <person name="De Carvalho L.P.S."/>
            <person name="Shen B."/>
        </authorList>
    </citation>
    <scope>NUCLEOTIDE SEQUENCE [LARGE SCALE GENOMIC DNA]</scope>
    <source>
        <strain evidence="6 7">NPDC046838</strain>
    </source>
</reference>
<dbReference type="GO" id="GO:0061542">
    <property type="term" value="F:3-demethylubiquinol 3-O-methyltransferase activity"/>
    <property type="evidence" value="ECO:0007669"/>
    <property type="project" value="UniProtKB-EC"/>
</dbReference>
<dbReference type="Pfam" id="PF08241">
    <property type="entry name" value="Methyltransf_11"/>
    <property type="match status" value="1"/>
</dbReference>
<evidence type="ECO:0000313" key="6">
    <source>
        <dbReference type="EMBL" id="MEU6823190.1"/>
    </source>
</evidence>
<dbReference type="CDD" id="cd02440">
    <property type="entry name" value="AdoMet_MTases"/>
    <property type="match status" value="1"/>
</dbReference>
<organism evidence="6 7">
    <name type="scientific">Streptomyces atriruber</name>
    <dbReference type="NCBI Taxonomy" id="545121"/>
    <lineage>
        <taxon>Bacteria</taxon>
        <taxon>Bacillati</taxon>
        <taxon>Actinomycetota</taxon>
        <taxon>Actinomycetes</taxon>
        <taxon>Kitasatosporales</taxon>
        <taxon>Streptomycetaceae</taxon>
        <taxon>Streptomyces</taxon>
    </lineage>
</organism>
<dbReference type="GO" id="GO:0102208">
    <property type="term" value="F:2-polyprenyl-6-hydroxyphenol methylase activity"/>
    <property type="evidence" value="ECO:0007669"/>
    <property type="project" value="UniProtKB-EC"/>
</dbReference>
<keyword evidence="1 6" id="KW-0489">Methyltransferase</keyword>
<accession>A0ABV3BRY0</accession>
<sequence>MGAVATAPAIDNEYYDEVGEAWWDSEGPFRALHEMNPVRLGHFHETLGGHYPDRAPGDLRVLDLGCGGGLLSEGLARRGYRVTGVDISEPSLAVARAHAARHGVEVEYRSGSAYALPCPDASFDAVTASDIFEHLDDLEQALAEIHRVLKPGGTVLFDTINRTARSYLVSILLAQRLLKVVHPGTHVWRMFIRPATLRRKFGAAGLRPASVAGMVPARPLPGVLLSLLRGRGLGGFAIAGDLSNSYIGHAVKGRPLQENRTTTGGH</sequence>
<proteinExistence type="predicted"/>
<keyword evidence="7" id="KW-1185">Reference proteome</keyword>
<evidence type="ECO:0000256" key="2">
    <source>
        <dbReference type="ARBA" id="ARBA00022679"/>
    </source>
</evidence>
<keyword evidence="4" id="KW-0949">S-adenosyl-L-methionine</keyword>
<keyword evidence="2 6" id="KW-0808">Transferase</keyword>
<dbReference type="InterPro" id="IPR029063">
    <property type="entry name" value="SAM-dependent_MTases_sf"/>
</dbReference>